<feature type="domain" description="TssC1 N-terminal" evidence="1">
    <location>
        <begin position="79"/>
        <end position="388"/>
    </location>
</feature>
<evidence type="ECO:0000259" key="1">
    <source>
        <dbReference type="Pfam" id="PF05943"/>
    </source>
</evidence>
<dbReference type="RefSeq" id="WP_422864119.1">
    <property type="nucleotide sequence ID" value="NZ_JAMSKV010000007.1"/>
</dbReference>
<evidence type="ECO:0000313" key="3">
    <source>
        <dbReference type="EMBL" id="MCQ8278637.1"/>
    </source>
</evidence>
<dbReference type="Pfam" id="PF18945">
    <property type="entry name" value="VipB_2"/>
    <property type="match status" value="1"/>
</dbReference>
<evidence type="ECO:0000313" key="4">
    <source>
        <dbReference type="Proteomes" id="UP001524587"/>
    </source>
</evidence>
<dbReference type="PANTHER" id="PTHR35565">
    <property type="entry name" value="CYTOPLASMIC PROTEIN-RELATED"/>
    <property type="match status" value="1"/>
</dbReference>
<dbReference type="Proteomes" id="UP001524587">
    <property type="component" value="Unassembled WGS sequence"/>
</dbReference>
<dbReference type="NCBIfam" id="TIGR03355">
    <property type="entry name" value="VI_chp_2"/>
    <property type="match status" value="1"/>
</dbReference>
<feature type="domain" description="TssC1 C-terminal" evidence="2">
    <location>
        <begin position="403"/>
        <end position="512"/>
    </location>
</feature>
<evidence type="ECO:0000259" key="2">
    <source>
        <dbReference type="Pfam" id="PF18945"/>
    </source>
</evidence>
<gene>
    <name evidence="3" type="primary">tssC</name>
    <name evidence="3" type="ORF">NFI95_09255</name>
</gene>
<dbReference type="InterPro" id="IPR044032">
    <property type="entry name" value="TssC1_C"/>
</dbReference>
<comment type="caution">
    <text evidence="3">The sequence shown here is derived from an EMBL/GenBank/DDBJ whole genome shotgun (WGS) entry which is preliminary data.</text>
</comment>
<name>A0ABT1W6Z5_9PROT</name>
<dbReference type="InterPro" id="IPR010269">
    <property type="entry name" value="T6SS_TssC-like"/>
</dbReference>
<keyword evidence="4" id="KW-1185">Reference proteome</keyword>
<sequence length="521" mass="56855">MNPIEPSGPTLRGAILGGAHATRDWPDSPNGPDQLLSFLRDDHTALSLWFGDATLARMAGEGADARNRLALWLRGAIDRDLARIDSLLSAQLDAILHHPRLLRLEGSWRALARLVAQASAEAPMRVRLLSARWDELARDLERALEFDQSMFFRMVYESEFGRAGGEPFGLMVVDHEVAHRPPPRAPGGRPPVDDVAVMKLLRSVAAAAFVPMILGASPTLLGADRFSDLALSHDMASVLADADHARWRSMTEGEDSRFLGVTLPRVLARPPWTRVQTGGWYEEYAPDEDSRCWCVAGYALAGLVLRAHAAFRWPADIRGVVAGRVGGGLVTDTVEEPFRFGAETTLPRGITDLAFNDTQERLLIAANLIPLNTLPYGFAAFGAVRSLQSRPAAAPGRRITGEQANRRLSAELNAILCASRFAHYVKIIGRDMAGGHASARDIERTLQTWLRGYTNSNISPDAGSRARHPLLSSQVQVTDNPERPGAMDCVIQLQPFHQLDDVSTVLRLTTSLSGPDMAAAR</sequence>
<organism evidence="3 4">
    <name type="scientific">Endosaccharibacter trunci</name>
    <dbReference type="NCBI Taxonomy" id="2812733"/>
    <lineage>
        <taxon>Bacteria</taxon>
        <taxon>Pseudomonadati</taxon>
        <taxon>Pseudomonadota</taxon>
        <taxon>Alphaproteobacteria</taxon>
        <taxon>Acetobacterales</taxon>
        <taxon>Acetobacteraceae</taxon>
        <taxon>Endosaccharibacter</taxon>
    </lineage>
</organism>
<dbReference type="Pfam" id="PF05943">
    <property type="entry name" value="VipB"/>
    <property type="match status" value="1"/>
</dbReference>
<proteinExistence type="predicted"/>
<dbReference type="PANTHER" id="PTHR35565:SF3">
    <property type="entry name" value="TYPE VI SECRETION SYSTEM SHEATH PROTEIN TSSC1"/>
    <property type="match status" value="1"/>
</dbReference>
<dbReference type="EMBL" id="JAMSKV010000007">
    <property type="protein sequence ID" value="MCQ8278637.1"/>
    <property type="molecule type" value="Genomic_DNA"/>
</dbReference>
<protein>
    <submittedName>
        <fullName evidence="3">Type VI secretion system contractile sheath large subunit</fullName>
    </submittedName>
</protein>
<reference evidence="3 4" key="1">
    <citation type="submission" date="2022-06" db="EMBL/GenBank/DDBJ databases">
        <title>Endosaccharibacter gen. nov., sp. nov., endophytic bacteria isolated from sugarcane.</title>
        <authorList>
            <person name="Pitiwittayakul N."/>
            <person name="Yukphan P."/>
            <person name="Charoenyingcharoen P."/>
            <person name="Tanasupawat S."/>
        </authorList>
    </citation>
    <scope>NUCLEOTIDE SEQUENCE [LARGE SCALE GENOMIC DNA]</scope>
    <source>
        <strain evidence="3 4">KSS8</strain>
    </source>
</reference>
<dbReference type="InterPro" id="IPR044031">
    <property type="entry name" value="TssC1_N"/>
</dbReference>
<accession>A0ABT1W6Z5</accession>